<dbReference type="STRING" id="1618350.UR67_C0005G0041"/>
<evidence type="ECO:0000256" key="1">
    <source>
        <dbReference type="SAM" id="Phobius"/>
    </source>
</evidence>
<gene>
    <name evidence="2" type="ORF">UR67_C0005G0041</name>
</gene>
<dbReference type="PROSITE" id="PS51257">
    <property type="entry name" value="PROKAR_LIPOPROTEIN"/>
    <property type="match status" value="1"/>
</dbReference>
<dbReference type="InterPro" id="IPR043993">
    <property type="entry name" value="T4SS_pilin"/>
</dbReference>
<feature type="transmembrane region" description="Helical" evidence="1">
    <location>
        <begin position="127"/>
        <end position="149"/>
    </location>
</feature>
<evidence type="ECO:0000313" key="2">
    <source>
        <dbReference type="EMBL" id="KKP69552.1"/>
    </source>
</evidence>
<feature type="transmembrane region" description="Helical" evidence="1">
    <location>
        <begin position="85"/>
        <end position="106"/>
    </location>
</feature>
<keyword evidence="1" id="KW-1133">Transmembrane helix</keyword>
<organism evidence="2 3">
    <name type="scientific">candidate division CPR3 bacterium GW2011_GWF2_35_18</name>
    <dbReference type="NCBI Taxonomy" id="1618350"/>
    <lineage>
        <taxon>Bacteria</taxon>
        <taxon>Bacteria division CPR3</taxon>
    </lineage>
</organism>
<protein>
    <submittedName>
        <fullName evidence="2">Uncharacterized protein</fullName>
    </submittedName>
</protein>
<dbReference type="Pfam" id="PF18895">
    <property type="entry name" value="T4SS_pilin"/>
    <property type="match status" value="1"/>
</dbReference>
<evidence type="ECO:0000313" key="3">
    <source>
        <dbReference type="Proteomes" id="UP000034581"/>
    </source>
</evidence>
<keyword evidence="1" id="KW-0472">Membrane</keyword>
<dbReference type="Proteomes" id="UP000034581">
    <property type="component" value="Unassembled WGS sequence"/>
</dbReference>
<dbReference type="EMBL" id="LBQB01000005">
    <property type="protein sequence ID" value="KKP69552.1"/>
    <property type="molecule type" value="Genomic_DNA"/>
</dbReference>
<reference evidence="2 3" key="1">
    <citation type="journal article" date="2015" name="Nature">
        <title>rRNA introns, odd ribosomes, and small enigmatic genomes across a large radiation of phyla.</title>
        <authorList>
            <person name="Brown C.T."/>
            <person name="Hug L.A."/>
            <person name="Thomas B.C."/>
            <person name="Sharon I."/>
            <person name="Castelle C.J."/>
            <person name="Singh A."/>
            <person name="Wilkins M.J."/>
            <person name="Williams K.H."/>
            <person name="Banfield J.F."/>
        </authorList>
    </citation>
    <scope>NUCLEOTIDE SEQUENCE [LARGE SCALE GENOMIC DNA]</scope>
</reference>
<sequence length="179" mass="19098">MKRFTIKITKIILMLSLLIIPLSSILQNPTLAACTCINDLCVAGAAGDCIASRAGAPCKYDNDCSVLSDVNCTACSIITFVFKVILPWTFGIGILAAVVFLVIGGIRYITAGDDPKKISDAKGTVTWAVIGLVILIIAGSIVRLIWLFFGFEEGKIFLIPTTTADIPGQEPVLDCILCE</sequence>
<accession>A0A0G0EQE4</accession>
<dbReference type="AlphaFoldDB" id="A0A0G0EQE4"/>
<proteinExistence type="predicted"/>
<keyword evidence="1" id="KW-0812">Transmembrane</keyword>
<comment type="caution">
    <text evidence="2">The sequence shown here is derived from an EMBL/GenBank/DDBJ whole genome shotgun (WGS) entry which is preliminary data.</text>
</comment>
<name>A0A0G0EQE4_UNCC3</name>